<comment type="caution">
    <text evidence="1">The sequence shown here is derived from an EMBL/GenBank/DDBJ whole genome shotgun (WGS) entry which is preliminary data.</text>
</comment>
<accession>A0A087BIW0</accession>
<name>A0A087BIW0_9BIFI</name>
<gene>
    <name evidence="1" type="ORF">BMIN_1635</name>
</gene>
<organism evidence="1 2">
    <name type="scientific">Bifidobacterium minimum</name>
    <dbReference type="NCBI Taxonomy" id="1693"/>
    <lineage>
        <taxon>Bacteria</taxon>
        <taxon>Bacillati</taxon>
        <taxon>Actinomycetota</taxon>
        <taxon>Actinomycetes</taxon>
        <taxon>Bifidobacteriales</taxon>
        <taxon>Bifidobacteriaceae</taxon>
        <taxon>Bifidobacterium</taxon>
    </lineage>
</organism>
<protein>
    <submittedName>
        <fullName evidence="1">Uncharacterized protein</fullName>
    </submittedName>
</protein>
<dbReference type="EMBL" id="JGZD01000016">
    <property type="protein sequence ID" value="KFI70960.1"/>
    <property type="molecule type" value="Genomic_DNA"/>
</dbReference>
<evidence type="ECO:0000313" key="1">
    <source>
        <dbReference type="EMBL" id="KFI70960.1"/>
    </source>
</evidence>
<sequence>MNCHNCSLEIHGSISLDSIKSLCQVVESLYLHRRQNIPASDHQTWPRNSNWYHVWRRAWACRRIDIVIRWKSSERVLWLRLHHILCLRAKTAMSRCIYTLPMLSRIRFWTIPGRLAQASRWKRSRPVFRFPGRSPARPLGF</sequence>
<dbReference type="AlphaFoldDB" id="A0A087BIW0"/>
<reference evidence="1 2" key="1">
    <citation type="submission" date="2014-03" db="EMBL/GenBank/DDBJ databases">
        <title>Genomics of Bifidobacteria.</title>
        <authorList>
            <person name="Ventura M."/>
            <person name="Milani C."/>
            <person name="Lugli G.A."/>
        </authorList>
    </citation>
    <scope>NUCLEOTIDE SEQUENCE [LARGE SCALE GENOMIC DNA]</scope>
    <source>
        <strain evidence="1 2">LMG 11592</strain>
    </source>
</reference>
<evidence type="ECO:0000313" key="2">
    <source>
        <dbReference type="Proteomes" id="UP000029014"/>
    </source>
</evidence>
<keyword evidence="2" id="KW-1185">Reference proteome</keyword>
<proteinExistence type="predicted"/>
<dbReference type="Proteomes" id="UP000029014">
    <property type="component" value="Unassembled WGS sequence"/>
</dbReference>
<dbReference type="STRING" id="1693.BMIN_1635"/>